<organism evidence="1 2">
    <name type="scientific">Anisodus tanguticus</name>
    <dbReference type="NCBI Taxonomy" id="243964"/>
    <lineage>
        <taxon>Eukaryota</taxon>
        <taxon>Viridiplantae</taxon>
        <taxon>Streptophyta</taxon>
        <taxon>Embryophyta</taxon>
        <taxon>Tracheophyta</taxon>
        <taxon>Spermatophyta</taxon>
        <taxon>Magnoliopsida</taxon>
        <taxon>eudicotyledons</taxon>
        <taxon>Gunneridae</taxon>
        <taxon>Pentapetalae</taxon>
        <taxon>asterids</taxon>
        <taxon>lamiids</taxon>
        <taxon>Solanales</taxon>
        <taxon>Solanaceae</taxon>
        <taxon>Solanoideae</taxon>
        <taxon>Hyoscyameae</taxon>
        <taxon>Anisodus</taxon>
    </lineage>
</organism>
<proteinExistence type="predicted"/>
<evidence type="ECO:0000313" key="1">
    <source>
        <dbReference type="EMBL" id="KAK4374960.1"/>
    </source>
</evidence>
<comment type="caution">
    <text evidence="1">The sequence shown here is derived from an EMBL/GenBank/DDBJ whole genome shotgun (WGS) entry which is preliminary data.</text>
</comment>
<gene>
    <name evidence="1" type="ORF">RND71_005637</name>
</gene>
<dbReference type="Proteomes" id="UP001291623">
    <property type="component" value="Unassembled WGS sequence"/>
</dbReference>
<reference evidence="1" key="1">
    <citation type="submission" date="2023-12" db="EMBL/GenBank/DDBJ databases">
        <title>Genome assembly of Anisodus tanguticus.</title>
        <authorList>
            <person name="Wang Y.-J."/>
        </authorList>
    </citation>
    <scope>NUCLEOTIDE SEQUENCE</scope>
    <source>
        <strain evidence="1">KB-2021</strain>
        <tissue evidence="1">Leaf</tissue>
    </source>
</reference>
<sequence length="76" mass="8784">MLRLETPKNVSWKDTPKVDDLANEYLLEEDSDLDFDLKNFKSIDPSGDNHNTTLWKRLEGTITIQLYGKDLKGQSQ</sequence>
<dbReference type="AlphaFoldDB" id="A0AAE1SSF0"/>
<keyword evidence="2" id="KW-1185">Reference proteome</keyword>
<name>A0AAE1SSF0_9SOLA</name>
<dbReference type="EMBL" id="JAVYJV010000003">
    <property type="protein sequence ID" value="KAK4374960.1"/>
    <property type="molecule type" value="Genomic_DNA"/>
</dbReference>
<protein>
    <submittedName>
        <fullName evidence="1">Uncharacterized protein</fullName>
    </submittedName>
</protein>
<accession>A0AAE1SSF0</accession>
<evidence type="ECO:0000313" key="2">
    <source>
        <dbReference type="Proteomes" id="UP001291623"/>
    </source>
</evidence>